<feature type="domain" description="dUTPase-like" evidence="6">
    <location>
        <begin position="25"/>
        <end position="140"/>
    </location>
</feature>
<dbReference type="Pfam" id="PF00692">
    <property type="entry name" value="dUTPase"/>
    <property type="match status" value="1"/>
</dbReference>
<sequence>MEIKVKYAANQESRLSKIEQGDWIDLHANEEVHLASGDYKLIELGLAMELPKGYEAHVVPRSSTYKQFGVIQANSMGVIDESYCGDNDFWKFPAIALRDTVIEKGDRICQFRIMEKMPELQITEVESLGNDDRGGFGSTGKK</sequence>
<dbReference type="SUPFAM" id="SSF51283">
    <property type="entry name" value="dUTPase-like"/>
    <property type="match status" value="1"/>
</dbReference>
<dbReference type="eggNOG" id="COG0756">
    <property type="taxonomic scope" value="Bacteria"/>
</dbReference>
<keyword evidence="3 7" id="KW-0378">Hydrolase</keyword>
<evidence type="ECO:0000313" key="12">
    <source>
        <dbReference type="Proteomes" id="UP000544413"/>
    </source>
</evidence>
<evidence type="ECO:0000313" key="10">
    <source>
        <dbReference type="EMBL" id="MBC1617325.1"/>
    </source>
</evidence>
<accession>A0A099W091</accession>
<evidence type="ECO:0000313" key="9">
    <source>
        <dbReference type="EMBL" id="MBC1402228.1"/>
    </source>
</evidence>
<dbReference type="GO" id="GO:0000287">
    <property type="term" value="F:magnesium ion binding"/>
    <property type="evidence" value="ECO:0007669"/>
    <property type="project" value="InterPro"/>
</dbReference>
<dbReference type="STRING" id="1552123.EP57_14625"/>
<dbReference type="RefSeq" id="WP_036087753.1">
    <property type="nucleotide sequence ID" value="NZ_CBCSHQ010000007.1"/>
</dbReference>
<dbReference type="EMBL" id="JAARPT010000006">
    <property type="protein sequence ID" value="MBC1402228.1"/>
    <property type="molecule type" value="Genomic_DNA"/>
</dbReference>
<evidence type="ECO:0000313" key="13">
    <source>
        <dbReference type="Proteomes" id="UP000574104"/>
    </source>
</evidence>
<evidence type="ECO:0000256" key="1">
    <source>
        <dbReference type="ARBA" id="ARBA00006581"/>
    </source>
</evidence>
<dbReference type="InterPro" id="IPR033704">
    <property type="entry name" value="dUTPase_trimeric"/>
</dbReference>
<evidence type="ECO:0000256" key="4">
    <source>
        <dbReference type="ARBA" id="ARBA00023080"/>
    </source>
</evidence>
<dbReference type="EMBL" id="JAARPL010000001">
    <property type="protein sequence ID" value="MBC1371174.1"/>
    <property type="molecule type" value="Genomic_DNA"/>
</dbReference>
<evidence type="ECO:0000256" key="2">
    <source>
        <dbReference type="ARBA" id="ARBA00012379"/>
    </source>
</evidence>
<protein>
    <recommendedName>
        <fullName evidence="2">dUTP diphosphatase</fullName>
        <ecNumber evidence="2">3.6.1.23</ecNumber>
    </recommendedName>
</protein>
<organism evidence="7 11">
    <name type="scientific">Listeria booriae</name>
    <dbReference type="NCBI Taxonomy" id="1552123"/>
    <lineage>
        <taxon>Bacteria</taxon>
        <taxon>Bacillati</taxon>
        <taxon>Bacillota</taxon>
        <taxon>Bacilli</taxon>
        <taxon>Bacillales</taxon>
        <taxon>Listeriaceae</taxon>
        <taxon>Listeria</taxon>
    </lineage>
</organism>
<dbReference type="Proteomes" id="UP000591929">
    <property type="component" value="Unassembled WGS sequence"/>
</dbReference>
<dbReference type="AlphaFoldDB" id="A0A099W091"/>
<dbReference type="Proteomes" id="UP000574104">
    <property type="component" value="Unassembled WGS sequence"/>
</dbReference>
<proteinExistence type="inferred from homology"/>
<comment type="catalytic activity">
    <reaction evidence="5">
        <text>dUTP + H2O = dUMP + diphosphate + H(+)</text>
        <dbReference type="Rhea" id="RHEA:10248"/>
        <dbReference type="ChEBI" id="CHEBI:15377"/>
        <dbReference type="ChEBI" id="CHEBI:15378"/>
        <dbReference type="ChEBI" id="CHEBI:33019"/>
        <dbReference type="ChEBI" id="CHEBI:61555"/>
        <dbReference type="ChEBI" id="CHEBI:246422"/>
        <dbReference type="EC" id="3.6.1.23"/>
    </reaction>
</comment>
<keyword evidence="4" id="KW-0546">Nucleotide metabolism</keyword>
<reference evidence="12 13" key="2">
    <citation type="submission" date="2020-03" db="EMBL/GenBank/DDBJ databases">
        <title>Soil Listeria distribution.</title>
        <authorList>
            <person name="Liao J."/>
            <person name="Wiedmann M."/>
        </authorList>
    </citation>
    <scope>NUCLEOTIDE SEQUENCE [LARGE SCALE GENOMIC DNA]</scope>
    <source>
        <strain evidence="10 13">FSL L7-1299</strain>
        <strain evidence="9 12">FSL L7-1658</strain>
        <strain evidence="8 14">FSL L7-1681</strain>
    </source>
</reference>
<gene>
    <name evidence="7" type="ORF">EP57_14625</name>
    <name evidence="9" type="ORF">HB836_11615</name>
    <name evidence="8" type="ORF">HB847_02250</name>
    <name evidence="10" type="ORF">HB904_14055</name>
</gene>
<evidence type="ECO:0000313" key="11">
    <source>
        <dbReference type="Proteomes" id="UP000029844"/>
    </source>
</evidence>
<dbReference type="OrthoDB" id="9809956at2"/>
<dbReference type="EC" id="3.6.1.23" evidence="2"/>
<reference evidence="7 11" key="1">
    <citation type="submission" date="2014-05" db="EMBL/GenBank/DDBJ databases">
        <title>Novel Listeriaceae from food processing environments.</title>
        <authorList>
            <person name="den Bakker H.C."/>
        </authorList>
    </citation>
    <scope>NUCLEOTIDE SEQUENCE [LARGE SCALE GENOMIC DNA]</scope>
    <source>
        <strain evidence="7 11">FSL A5-0281</strain>
    </source>
</reference>
<dbReference type="Proteomes" id="UP000544413">
    <property type="component" value="Unassembled WGS sequence"/>
</dbReference>
<dbReference type="EMBL" id="JNFA01000029">
    <property type="protein sequence ID" value="KGL38402.1"/>
    <property type="molecule type" value="Genomic_DNA"/>
</dbReference>
<dbReference type="GeneID" id="58718575"/>
<name>A0A099W091_9LIST</name>
<evidence type="ECO:0000256" key="5">
    <source>
        <dbReference type="ARBA" id="ARBA00047686"/>
    </source>
</evidence>
<dbReference type="Gene3D" id="2.70.40.10">
    <property type="match status" value="1"/>
</dbReference>
<keyword evidence="11" id="KW-1185">Reference proteome</keyword>
<dbReference type="Proteomes" id="UP000029844">
    <property type="component" value="Unassembled WGS sequence"/>
</dbReference>
<dbReference type="EMBL" id="JAARSH010000010">
    <property type="protein sequence ID" value="MBC1617325.1"/>
    <property type="molecule type" value="Genomic_DNA"/>
</dbReference>
<dbReference type="GO" id="GO:0006226">
    <property type="term" value="P:dUMP biosynthetic process"/>
    <property type="evidence" value="ECO:0007669"/>
    <property type="project" value="InterPro"/>
</dbReference>
<evidence type="ECO:0000313" key="14">
    <source>
        <dbReference type="Proteomes" id="UP000591929"/>
    </source>
</evidence>
<comment type="caution">
    <text evidence="7">The sequence shown here is derived from an EMBL/GenBank/DDBJ whole genome shotgun (WGS) entry which is preliminary data.</text>
</comment>
<evidence type="ECO:0000259" key="6">
    <source>
        <dbReference type="Pfam" id="PF00692"/>
    </source>
</evidence>
<evidence type="ECO:0000313" key="8">
    <source>
        <dbReference type="EMBL" id="MBC1371174.1"/>
    </source>
</evidence>
<dbReference type="CDD" id="cd07557">
    <property type="entry name" value="trimeric_dUTPase"/>
    <property type="match status" value="1"/>
</dbReference>
<dbReference type="GO" id="GO:0046081">
    <property type="term" value="P:dUTP catabolic process"/>
    <property type="evidence" value="ECO:0007669"/>
    <property type="project" value="InterPro"/>
</dbReference>
<dbReference type="InterPro" id="IPR036157">
    <property type="entry name" value="dUTPase-like_sf"/>
</dbReference>
<dbReference type="GO" id="GO:0004170">
    <property type="term" value="F:dUTP diphosphatase activity"/>
    <property type="evidence" value="ECO:0007669"/>
    <property type="project" value="UniProtKB-EC"/>
</dbReference>
<dbReference type="PANTHER" id="PTHR11241">
    <property type="entry name" value="DEOXYURIDINE 5'-TRIPHOSPHATE NUCLEOTIDOHYDROLASE"/>
    <property type="match status" value="1"/>
</dbReference>
<dbReference type="InterPro" id="IPR029054">
    <property type="entry name" value="dUTPase-like"/>
</dbReference>
<dbReference type="PANTHER" id="PTHR11241:SF0">
    <property type="entry name" value="DEOXYURIDINE 5'-TRIPHOSPHATE NUCLEOTIDOHYDROLASE"/>
    <property type="match status" value="1"/>
</dbReference>
<dbReference type="InterPro" id="IPR008181">
    <property type="entry name" value="dUTPase"/>
</dbReference>
<evidence type="ECO:0000313" key="7">
    <source>
        <dbReference type="EMBL" id="KGL38402.1"/>
    </source>
</evidence>
<comment type="similarity">
    <text evidence="1">Belongs to the dUTPase family.</text>
</comment>
<evidence type="ECO:0000256" key="3">
    <source>
        <dbReference type="ARBA" id="ARBA00022801"/>
    </source>
</evidence>